<evidence type="ECO:0000256" key="1">
    <source>
        <dbReference type="SAM" id="Phobius"/>
    </source>
</evidence>
<dbReference type="Proteomes" id="UP001168972">
    <property type="component" value="Unassembled WGS sequence"/>
</dbReference>
<dbReference type="SUPFAM" id="SSF51206">
    <property type="entry name" value="cAMP-binding domain-like"/>
    <property type="match status" value="1"/>
</dbReference>
<dbReference type="EMBL" id="JAQQBR010000003">
    <property type="protein sequence ID" value="KAK0179753.1"/>
    <property type="molecule type" value="Genomic_DNA"/>
</dbReference>
<dbReference type="PANTHER" id="PTHR45689:SF14">
    <property type="entry name" value="CYCLIC NUCLEOTIDE-GATED CATION CHANNEL SUBUNIT A-LIKE PROTEIN"/>
    <property type="match status" value="1"/>
</dbReference>
<dbReference type="PROSITE" id="PS50042">
    <property type="entry name" value="CNMP_BINDING_3"/>
    <property type="match status" value="1"/>
</dbReference>
<dbReference type="Gene3D" id="1.10.287.630">
    <property type="entry name" value="Helix hairpin bin"/>
    <property type="match status" value="1"/>
</dbReference>
<feature type="transmembrane region" description="Helical" evidence="1">
    <location>
        <begin position="214"/>
        <end position="235"/>
    </location>
</feature>
<sequence length="542" mass="63876">MKLMQLIPTKPINKDLSFQITHKCQLESKADDLEIFIPGNKFGSRIKRWIIRQCILSRKHPFAKNCIKSTAGINNEIHRHIILYPCTIYPFSEFRNMWELFMTIFLFFTLILIPFITAFYFEELHKWFNLFLIFNMFYIADTVLQFLTGYFDETSVAIIMERELIIKKYLKTYFILDIISALPVYIIFIITTLHRGPKWNLKQRYQMSFRVYKIMEMTIVLILCIHWAACLELYVPLIGAKIDWQNTNRSTWLYSEDINKMHSNIYILCMSRATISLSSSSHFRDMKTIEDIILNIFLTILGRIGFIYILAQFLMLVATFHSTKKKIVRSLQQLQEYMQYKELPRSVQKRIITYYTYWSNKSYKRDKLIISNVSPSLRQELLMYTCATLFENVEFFKHLPHSILRQIVLLLKAEIFLANDVLVKCGTIGDALYYIMSGTVAVYSDKDEKICHLEDGSYFGEVALVIENEKRLSTIIAMETCEVYVLKRSDFILTIGDHPYLITQLQKLTIAKSINSVFETIHKCEGSFFNEINIFETVKPEE</sequence>
<keyword evidence="1" id="KW-0812">Transmembrane</keyword>
<dbReference type="InterPro" id="IPR018490">
    <property type="entry name" value="cNMP-bd_dom_sf"/>
</dbReference>
<dbReference type="GO" id="GO:0003254">
    <property type="term" value="P:regulation of membrane depolarization"/>
    <property type="evidence" value="ECO:0007669"/>
    <property type="project" value="TreeGrafter"/>
</dbReference>
<dbReference type="GO" id="GO:0098855">
    <property type="term" value="C:HCN channel complex"/>
    <property type="evidence" value="ECO:0007669"/>
    <property type="project" value="TreeGrafter"/>
</dbReference>
<evidence type="ECO:0000313" key="3">
    <source>
        <dbReference type="EMBL" id="KAK0179753.1"/>
    </source>
</evidence>
<name>A0AA39KZK5_MICHY</name>
<keyword evidence="1" id="KW-1133">Transmembrane helix</keyword>
<feature type="transmembrane region" description="Helical" evidence="1">
    <location>
        <begin position="100"/>
        <end position="121"/>
    </location>
</feature>
<dbReference type="SMART" id="SM00100">
    <property type="entry name" value="cNMP"/>
    <property type="match status" value="1"/>
</dbReference>
<feature type="transmembrane region" description="Helical" evidence="1">
    <location>
        <begin position="172"/>
        <end position="194"/>
    </location>
</feature>
<dbReference type="PANTHER" id="PTHR45689">
    <property type="entry name" value="I[[H]] CHANNEL, ISOFORM E"/>
    <property type="match status" value="1"/>
</dbReference>
<feature type="transmembrane region" description="Helical" evidence="1">
    <location>
        <begin position="292"/>
        <end position="320"/>
    </location>
</feature>
<keyword evidence="1" id="KW-0472">Membrane</keyword>
<evidence type="ECO:0000259" key="2">
    <source>
        <dbReference type="PROSITE" id="PS50042"/>
    </source>
</evidence>
<dbReference type="CDD" id="cd00038">
    <property type="entry name" value="CAP_ED"/>
    <property type="match status" value="1"/>
</dbReference>
<accession>A0AA39KZK5</accession>
<dbReference type="InterPro" id="IPR014710">
    <property type="entry name" value="RmlC-like_jellyroll"/>
</dbReference>
<proteinExistence type="predicted"/>
<dbReference type="InterPro" id="IPR051413">
    <property type="entry name" value="K/Na_HCN_channel"/>
</dbReference>
<dbReference type="GO" id="GO:0035725">
    <property type="term" value="P:sodium ion transmembrane transport"/>
    <property type="evidence" value="ECO:0007669"/>
    <property type="project" value="TreeGrafter"/>
</dbReference>
<evidence type="ECO:0000313" key="4">
    <source>
        <dbReference type="Proteomes" id="UP001168972"/>
    </source>
</evidence>
<dbReference type="InterPro" id="IPR000595">
    <property type="entry name" value="cNMP-bd_dom"/>
</dbReference>
<dbReference type="GO" id="GO:0005249">
    <property type="term" value="F:voltage-gated potassium channel activity"/>
    <property type="evidence" value="ECO:0007669"/>
    <property type="project" value="TreeGrafter"/>
</dbReference>
<dbReference type="PROSITE" id="PS00888">
    <property type="entry name" value="CNMP_BINDING_1"/>
    <property type="match status" value="1"/>
</dbReference>
<dbReference type="InterPro" id="IPR018488">
    <property type="entry name" value="cNMP-bd_CS"/>
</dbReference>
<feature type="transmembrane region" description="Helical" evidence="1">
    <location>
        <begin position="127"/>
        <end position="151"/>
    </location>
</feature>
<dbReference type="Pfam" id="PF00027">
    <property type="entry name" value="cNMP_binding"/>
    <property type="match status" value="1"/>
</dbReference>
<dbReference type="AlphaFoldDB" id="A0AA39KZK5"/>
<protein>
    <recommendedName>
        <fullName evidence="2">Cyclic nucleotide-binding domain-containing protein</fullName>
    </recommendedName>
</protein>
<keyword evidence="4" id="KW-1185">Reference proteome</keyword>
<feature type="domain" description="Cyclic nucleotide-binding" evidence="2">
    <location>
        <begin position="395"/>
        <end position="491"/>
    </location>
</feature>
<dbReference type="Gene3D" id="2.60.120.10">
    <property type="entry name" value="Jelly Rolls"/>
    <property type="match status" value="1"/>
</dbReference>
<gene>
    <name evidence="3" type="ORF">PV327_005475</name>
</gene>
<comment type="caution">
    <text evidence="3">The sequence shown here is derived from an EMBL/GenBank/DDBJ whole genome shotgun (WGS) entry which is preliminary data.</text>
</comment>
<reference evidence="3" key="1">
    <citation type="journal article" date="2023" name="bioRxiv">
        <title>Scaffold-level genome assemblies of two parasitoid biocontrol wasps reveal the parthenogenesis mechanism and an associated novel virus.</title>
        <authorList>
            <person name="Inwood S."/>
            <person name="Skelly J."/>
            <person name="Guhlin J."/>
            <person name="Harrop T."/>
            <person name="Goldson S."/>
            <person name="Dearden P."/>
        </authorList>
    </citation>
    <scope>NUCLEOTIDE SEQUENCE</scope>
    <source>
        <strain evidence="3">Lincoln</strain>
        <tissue evidence="3">Whole body</tissue>
    </source>
</reference>
<organism evidence="3 4">
    <name type="scientific">Microctonus hyperodae</name>
    <name type="common">Parasitoid wasp</name>
    <dbReference type="NCBI Taxonomy" id="165561"/>
    <lineage>
        <taxon>Eukaryota</taxon>
        <taxon>Metazoa</taxon>
        <taxon>Ecdysozoa</taxon>
        <taxon>Arthropoda</taxon>
        <taxon>Hexapoda</taxon>
        <taxon>Insecta</taxon>
        <taxon>Pterygota</taxon>
        <taxon>Neoptera</taxon>
        <taxon>Endopterygota</taxon>
        <taxon>Hymenoptera</taxon>
        <taxon>Apocrita</taxon>
        <taxon>Ichneumonoidea</taxon>
        <taxon>Braconidae</taxon>
        <taxon>Euphorinae</taxon>
        <taxon>Microctonus</taxon>
    </lineage>
</organism>
<reference evidence="3" key="2">
    <citation type="submission" date="2023-03" db="EMBL/GenBank/DDBJ databases">
        <authorList>
            <person name="Inwood S.N."/>
            <person name="Skelly J.G."/>
            <person name="Guhlin J."/>
            <person name="Harrop T.W.R."/>
            <person name="Goldson S.G."/>
            <person name="Dearden P.K."/>
        </authorList>
    </citation>
    <scope>NUCLEOTIDE SEQUENCE</scope>
    <source>
        <strain evidence="3">Lincoln</strain>
        <tissue evidence="3">Whole body</tissue>
    </source>
</reference>